<dbReference type="PANTHER" id="PTHR14859:SF15">
    <property type="entry name" value="ENDONUCLEASE_EXONUCLEASE_PHOSPHATASE DOMAIN-CONTAINING PROTEIN"/>
    <property type="match status" value="1"/>
</dbReference>
<dbReference type="SUPFAM" id="SSF56219">
    <property type="entry name" value="DNase I-like"/>
    <property type="match status" value="1"/>
</dbReference>
<dbReference type="Gene3D" id="3.60.10.10">
    <property type="entry name" value="Endonuclease/exonuclease/phosphatase"/>
    <property type="match status" value="1"/>
</dbReference>
<comment type="caution">
    <text evidence="3">The sequence shown here is derived from an EMBL/GenBank/DDBJ whole genome shotgun (WGS) entry which is preliminary data.</text>
</comment>
<feature type="domain" description="Endonuclease/exonuclease/phosphatase" evidence="2">
    <location>
        <begin position="106"/>
        <end position="332"/>
    </location>
</feature>
<dbReference type="RefSeq" id="WP_354505961.1">
    <property type="nucleotide sequence ID" value="NZ_JBEPMO010000001.1"/>
</dbReference>
<dbReference type="EMBL" id="JBEPMO010000001">
    <property type="protein sequence ID" value="MET3730684.1"/>
    <property type="molecule type" value="Genomic_DNA"/>
</dbReference>
<accession>A0ABV2LQ39</accession>
<evidence type="ECO:0000313" key="3">
    <source>
        <dbReference type="EMBL" id="MET3730684.1"/>
    </source>
</evidence>
<evidence type="ECO:0000256" key="1">
    <source>
        <dbReference type="SAM" id="Phobius"/>
    </source>
</evidence>
<name>A0ABV2LQ39_9FLAO</name>
<keyword evidence="1" id="KW-0472">Membrane</keyword>
<organism evidence="3 4">
    <name type="scientific">Moheibacter stercoris</name>
    <dbReference type="NCBI Taxonomy" id="1628251"/>
    <lineage>
        <taxon>Bacteria</taxon>
        <taxon>Pseudomonadati</taxon>
        <taxon>Bacteroidota</taxon>
        <taxon>Flavobacteriia</taxon>
        <taxon>Flavobacteriales</taxon>
        <taxon>Weeksellaceae</taxon>
        <taxon>Moheibacter</taxon>
    </lineage>
</organism>
<dbReference type="Proteomes" id="UP001549146">
    <property type="component" value="Unassembled WGS sequence"/>
</dbReference>
<dbReference type="PANTHER" id="PTHR14859">
    <property type="entry name" value="CALCOFLUOR WHITE HYPERSENSITIVE PROTEIN PRECURSOR"/>
    <property type="match status" value="1"/>
</dbReference>
<feature type="transmembrane region" description="Helical" evidence="1">
    <location>
        <begin position="12"/>
        <end position="30"/>
    </location>
</feature>
<keyword evidence="1" id="KW-0812">Transmembrane</keyword>
<keyword evidence="3" id="KW-0269">Exonuclease</keyword>
<protein>
    <submittedName>
        <fullName evidence="3">Exonuclease III</fullName>
    </submittedName>
</protein>
<dbReference type="InterPro" id="IPR036691">
    <property type="entry name" value="Endo/exonu/phosph_ase_sf"/>
</dbReference>
<dbReference type="Pfam" id="PF03372">
    <property type="entry name" value="Exo_endo_phos"/>
    <property type="match status" value="1"/>
</dbReference>
<sequence>MGRKMFQLKGFDTVFFMSHMLFLLVCYSIYLAPHIAPSTFPYLGIIPIVYPILIFLNLLMIFILFWRRTSYAILFLLMSIGLYFPLNKTYQFFGKTPNLESNFKIITWNAQYLREPGANEFFAKEQPDVLIMQEVYTKNEGFKELKSEVFSTYYHENNQLTQIFSKYPIIEFQQILSAENNNVACAFYADLDVEDDTIRIVNVYLESMFIDKKLVQQSVENFEQTEEKSKIIGGKLAKGFLLHEKQLKQILPFVQRSKHPVIFGGDLNAVPNSYEYQQISYYLNDAFYAVGKGSGTSFHDFNYPMRLDYLFHSEEIQPVKVEVKKDQKLSDHYPIIGHFKLP</sequence>
<feature type="transmembrane region" description="Helical" evidence="1">
    <location>
        <begin position="71"/>
        <end position="86"/>
    </location>
</feature>
<proteinExistence type="predicted"/>
<keyword evidence="3" id="KW-0378">Hydrolase</keyword>
<dbReference type="InterPro" id="IPR051916">
    <property type="entry name" value="GPI-anchor_lipid_remodeler"/>
</dbReference>
<keyword evidence="1" id="KW-1133">Transmembrane helix</keyword>
<feature type="transmembrane region" description="Helical" evidence="1">
    <location>
        <begin position="42"/>
        <end position="64"/>
    </location>
</feature>
<evidence type="ECO:0000313" key="4">
    <source>
        <dbReference type="Proteomes" id="UP001549146"/>
    </source>
</evidence>
<gene>
    <name evidence="3" type="ORF">ABID46_000236</name>
</gene>
<keyword evidence="3" id="KW-0540">Nuclease</keyword>
<evidence type="ECO:0000259" key="2">
    <source>
        <dbReference type="Pfam" id="PF03372"/>
    </source>
</evidence>
<dbReference type="GO" id="GO:0004527">
    <property type="term" value="F:exonuclease activity"/>
    <property type="evidence" value="ECO:0007669"/>
    <property type="project" value="UniProtKB-KW"/>
</dbReference>
<dbReference type="InterPro" id="IPR005135">
    <property type="entry name" value="Endo/exonuclease/phosphatase"/>
</dbReference>
<reference evidence="3 4" key="1">
    <citation type="submission" date="2024-06" db="EMBL/GenBank/DDBJ databases">
        <title>Genomic Encyclopedia of Type Strains, Phase IV (KMG-IV): sequencing the most valuable type-strain genomes for metagenomic binning, comparative biology and taxonomic classification.</title>
        <authorList>
            <person name="Goeker M."/>
        </authorList>
    </citation>
    <scope>NUCLEOTIDE SEQUENCE [LARGE SCALE GENOMIC DNA]</scope>
    <source>
        <strain evidence="3 4">DSM 29388</strain>
    </source>
</reference>
<keyword evidence="4" id="KW-1185">Reference proteome</keyword>